<dbReference type="GO" id="GO:0009277">
    <property type="term" value="C:fungal-type cell wall"/>
    <property type="evidence" value="ECO:0007669"/>
    <property type="project" value="UniProtKB-ARBA"/>
</dbReference>
<dbReference type="RefSeq" id="XP_015466346.1">
    <property type="nucleotide sequence ID" value="XM_015612820.1"/>
</dbReference>
<keyword evidence="8" id="KW-1185">Reference proteome</keyword>
<comment type="subcellular location">
    <subcellularLocation>
        <location evidence="1">Secreted</location>
        <location evidence="1">Cell wall</location>
    </subcellularLocation>
</comment>
<dbReference type="Proteomes" id="UP000054251">
    <property type="component" value="Unassembled WGS sequence"/>
</dbReference>
<keyword evidence="5" id="KW-0325">Glycoprotein</keyword>
<protein>
    <recommendedName>
        <fullName evidence="6">Hyphally-regulated cell wall protein N-terminal domain-containing protein</fullName>
    </recommendedName>
</protein>
<dbReference type="GeneID" id="26841000"/>
<evidence type="ECO:0000313" key="8">
    <source>
        <dbReference type="Proteomes" id="UP000054251"/>
    </source>
</evidence>
<evidence type="ECO:0000256" key="2">
    <source>
        <dbReference type="ARBA" id="ARBA00022512"/>
    </source>
</evidence>
<keyword evidence="2" id="KW-0134">Cell wall</keyword>
<evidence type="ECO:0000256" key="5">
    <source>
        <dbReference type="ARBA" id="ARBA00023180"/>
    </source>
</evidence>
<reference evidence="7 8" key="1">
    <citation type="submission" date="2015-11" db="EMBL/GenBank/DDBJ databases">
        <title>The genome of Debaryomyces fabryi.</title>
        <authorList>
            <person name="Tafer H."/>
            <person name="Lopandic K."/>
        </authorList>
    </citation>
    <scope>NUCLEOTIDE SEQUENCE [LARGE SCALE GENOMIC DNA]</scope>
    <source>
        <strain evidence="7 8">CBS 789</strain>
    </source>
</reference>
<evidence type="ECO:0000313" key="7">
    <source>
        <dbReference type="EMBL" id="KSA00244.1"/>
    </source>
</evidence>
<evidence type="ECO:0000256" key="3">
    <source>
        <dbReference type="ARBA" id="ARBA00022525"/>
    </source>
</evidence>
<feature type="domain" description="Hyphally-regulated cell wall protein N-terminal" evidence="6">
    <location>
        <begin position="3"/>
        <end position="59"/>
    </location>
</feature>
<evidence type="ECO:0000256" key="4">
    <source>
        <dbReference type="ARBA" id="ARBA00022729"/>
    </source>
</evidence>
<dbReference type="AlphaFoldDB" id="A0A0V1PVD7"/>
<gene>
    <name evidence="7" type="ORF">AC631_03991</name>
</gene>
<dbReference type="Pfam" id="PF11765">
    <property type="entry name" value="Hyphal_reg_CWP"/>
    <property type="match status" value="1"/>
</dbReference>
<evidence type="ECO:0000259" key="6">
    <source>
        <dbReference type="Pfam" id="PF11765"/>
    </source>
</evidence>
<proteinExistence type="predicted"/>
<comment type="caution">
    <text evidence="7">The sequence shown here is derived from an EMBL/GenBank/DDBJ whole genome shotgun (WGS) entry which is preliminary data.</text>
</comment>
<dbReference type="InterPro" id="IPR021031">
    <property type="entry name" value="Hyphal-reg_cell_wall_N"/>
</dbReference>
<name>A0A0V1PVD7_9ASCO</name>
<accession>A0A0V1PVD7</accession>
<sequence>MVQSFDYGDSTGILTVYSGTSGGPFTYQFDIGSGYDKSMIEIVDPDFGTGIINIPEGGLKDSSELQ</sequence>
<dbReference type="EMBL" id="LMYN01000096">
    <property type="protein sequence ID" value="KSA00244.1"/>
    <property type="molecule type" value="Genomic_DNA"/>
</dbReference>
<keyword evidence="4" id="KW-0732">Signal</keyword>
<keyword evidence="3" id="KW-0964">Secreted</keyword>
<evidence type="ECO:0000256" key="1">
    <source>
        <dbReference type="ARBA" id="ARBA00004191"/>
    </source>
</evidence>
<organism evidence="7 8">
    <name type="scientific">Debaryomyces fabryi</name>
    <dbReference type="NCBI Taxonomy" id="58627"/>
    <lineage>
        <taxon>Eukaryota</taxon>
        <taxon>Fungi</taxon>
        <taxon>Dikarya</taxon>
        <taxon>Ascomycota</taxon>
        <taxon>Saccharomycotina</taxon>
        <taxon>Pichiomycetes</taxon>
        <taxon>Debaryomycetaceae</taxon>
        <taxon>Debaryomyces</taxon>
    </lineage>
</organism>